<dbReference type="SUPFAM" id="SSF55048">
    <property type="entry name" value="Probable ACP-binding domain of malonyl-CoA ACP transacylase"/>
    <property type="match status" value="1"/>
</dbReference>
<dbReference type="PROSITE" id="PS52004">
    <property type="entry name" value="KS3_2"/>
    <property type="match status" value="1"/>
</dbReference>
<evidence type="ECO:0000256" key="1">
    <source>
        <dbReference type="ARBA" id="ARBA00003299"/>
    </source>
</evidence>
<evidence type="ECO:0000313" key="10">
    <source>
        <dbReference type="EMBL" id="TFE85689.1"/>
    </source>
</evidence>
<dbReference type="CDD" id="cd00833">
    <property type="entry name" value="PKS"/>
    <property type="match status" value="1"/>
</dbReference>
<dbReference type="GO" id="GO:0006633">
    <property type="term" value="P:fatty acid biosynthetic process"/>
    <property type="evidence" value="ECO:0007669"/>
    <property type="project" value="InterPro"/>
</dbReference>
<dbReference type="Pfam" id="PF23297">
    <property type="entry name" value="ACP_SdgA_C"/>
    <property type="match status" value="1"/>
</dbReference>
<evidence type="ECO:0000256" key="2">
    <source>
        <dbReference type="ARBA" id="ARBA00004789"/>
    </source>
</evidence>
<dbReference type="SUPFAM" id="SSF52151">
    <property type="entry name" value="FabD/lysophospholipase-like"/>
    <property type="match status" value="1"/>
</dbReference>
<dbReference type="Pfam" id="PF02801">
    <property type="entry name" value="Ketoacyl-synt_C"/>
    <property type="match status" value="1"/>
</dbReference>
<evidence type="ECO:0000256" key="5">
    <source>
        <dbReference type="ARBA" id="ARBA00022679"/>
    </source>
</evidence>
<evidence type="ECO:0000256" key="4">
    <source>
        <dbReference type="ARBA" id="ARBA00022553"/>
    </source>
</evidence>
<evidence type="ECO:0000259" key="7">
    <source>
        <dbReference type="PROSITE" id="PS50075"/>
    </source>
</evidence>
<dbReference type="InterPro" id="IPR016035">
    <property type="entry name" value="Acyl_Trfase/lysoPLipase"/>
</dbReference>
<dbReference type="Gene3D" id="1.10.1200.10">
    <property type="entry name" value="ACP-like"/>
    <property type="match status" value="1"/>
</dbReference>
<dbReference type="GO" id="GO:0004315">
    <property type="term" value="F:3-oxoacyl-[acyl-carrier-protein] synthase activity"/>
    <property type="evidence" value="ECO:0007669"/>
    <property type="project" value="InterPro"/>
</dbReference>
<dbReference type="InterPro" id="IPR050091">
    <property type="entry name" value="PKS_NRPS_Biosynth_Enz"/>
</dbReference>
<evidence type="ECO:0000259" key="8">
    <source>
        <dbReference type="PROSITE" id="PS52004"/>
    </source>
</evidence>
<dbReference type="InterPro" id="IPR042104">
    <property type="entry name" value="PKS_dehydratase_sf"/>
</dbReference>
<dbReference type="InterPro" id="IPR018201">
    <property type="entry name" value="Ketoacyl_synth_AS"/>
</dbReference>
<dbReference type="Proteomes" id="UP000298246">
    <property type="component" value="Unassembled WGS sequence"/>
</dbReference>
<name>A0A4Y8PX59_9BACL</name>
<dbReference type="InterPro" id="IPR016036">
    <property type="entry name" value="Malonyl_transacylase_ACP-bd"/>
</dbReference>
<dbReference type="RefSeq" id="WP_134754962.1">
    <property type="nucleotide sequence ID" value="NZ_MYFO02000001.1"/>
</dbReference>
<dbReference type="UniPathway" id="UPA01003"/>
<dbReference type="Gene3D" id="3.40.50.720">
    <property type="entry name" value="NAD(P)-binding Rossmann-like Domain"/>
    <property type="match status" value="1"/>
</dbReference>
<dbReference type="Pfam" id="PF08659">
    <property type="entry name" value="KR"/>
    <property type="match status" value="1"/>
</dbReference>
<dbReference type="FunFam" id="3.40.366.10:FF:000002">
    <property type="entry name" value="Probable polyketide synthase 2"/>
    <property type="match status" value="1"/>
</dbReference>
<dbReference type="Gene3D" id="3.40.47.10">
    <property type="match status" value="1"/>
</dbReference>
<dbReference type="PROSITE" id="PS50075">
    <property type="entry name" value="CARRIER"/>
    <property type="match status" value="1"/>
</dbReference>
<feature type="domain" description="Ketosynthase family 3 (KS3)" evidence="8">
    <location>
        <begin position="18"/>
        <end position="445"/>
    </location>
</feature>
<reference evidence="10 11" key="1">
    <citation type="submission" date="2017-03" db="EMBL/GenBank/DDBJ databases">
        <title>Isolation of Levoglucosan Utilizing Bacteria.</title>
        <authorList>
            <person name="Arya A.S."/>
        </authorList>
    </citation>
    <scope>NUCLEOTIDE SEQUENCE [LARGE SCALE GENOMIC DNA]</scope>
    <source>
        <strain evidence="10 11">MEC069</strain>
    </source>
</reference>
<dbReference type="InterPro" id="IPR020806">
    <property type="entry name" value="PKS_PP-bd"/>
</dbReference>
<dbReference type="Gene3D" id="3.30.70.3290">
    <property type="match status" value="1"/>
</dbReference>
<dbReference type="OrthoDB" id="9765680at2"/>
<dbReference type="PROSITE" id="PS52019">
    <property type="entry name" value="PKS_MFAS_DH"/>
    <property type="match status" value="1"/>
</dbReference>
<feature type="region of interest" description="N-terminal hotdog fold" evidence="6">
    <location>
        <begin position="1014"/>
        <end position="1142"/>
    </location>
</feature>
<dbReference type="EMBL" id="MYFO01000024">
    <property type="protein sequence ID" value="TFE85689.1"/>
    <property type="molecule type" value="Genomic_DNA"/>
</dbReference>
<dbReference type="Pfam" id="PF14765">
    <property type="entry name" value="PS-DH"/>
    <property type="match status" value="1"/>
</dbReference>
<dbReference type="SMART" id="SM00825">
    <property type="entry name" value="PKS_KS"/>
    <property type="match status" value="1"/>
</dbReference>
<keyword evidence="11" id="KW-1185">Reference proteome</keyword>
<dbReference type="SMART" id="SM00827">
    <property type="entry name" value="PKS_AT"/>
    <property type="match status" value="1"/>
</dbReference>
<dbReference type="SUPFAM" id="SSF51735">
    <property type="entry name" value="NAD(P)-binding Rossmann-fold domains"/>
    <property type="match status" value="2"/>
</dbReference>
<protein>
    <submittedName>
        <fullName evidence="10">Uncharacterized protein</fullName>
    </submittedName>
</protein>
<dbReference type="InterPro" id="IPR049551">
    <property type="entry name" value="PKS_DH_C"/>
</dbReference>
<dbReference type="InterPro" id="IPR014043">
    <property type="entry name" value="Acyl_transferase_dom"/>
</dbReference>
<keyword evidence="3" id="KW-0596">Phosphopantetheine</keyword>
<dbReference type="PROSITE" id="PS00012">
    <property type="entry name" value="PHOSPHOPANTETHEINE"/>
    <property type="match status" value="1"/>
</dbReference>
<dbReference type="InterPro" id="IPR001227">
    <property type="entry name" value="Ac_transferase_dom_sf"/>
</dbReference>
<dbReference type="InterPro" id="IPR049552">
    <property type="entry name" value="PKS_DH_N"/>
</dbReference>
<feature type="active site" description="Proton acceptor; for dehydratase activity" evidence="6">
    <location>
        <position position="1051"/>
    </location>
</feature>
<dbReference type="Pfam" id="PF00109">
    <property type="entry name" value="ketoacyl-synt"/>
    <property type="match status" value="1"/>
</dbReference>
<dbReference type="SMART" id="SM00822">
    <property type="entry name" value="PKS_KR"/>
    <property type="match status" value="1"/>
</dbReference>
<dbReference type="InterPro" id="IPR020807">
    <property type="entry name" value="PKS_DH"/>
</dbReference>
<feature type="domain" description="PKS/mFAS DH" evidence="9">
    <location>
        <begin position="1014"/>
        <end position="1306"/>
    </location>
</feature>
<accession>A0A4Y8PX59</accession>
<comment type="pathway">
    <text evidence="2">Antibiotic biosynthesis; bacillaene biosynthesis.</text>
</comment>
<evidence type="ECO:0000259" key="9">
    <source>
        <dbReference type="PROSITE" id="PS52019"/>
    </source>
</evidence>
<evidence type="ECO:0000256" key="3">
    <source>
        <dbReference type="ARBA" id="ARBA00022450"/>
    </source>
</evidence>
<dbReference type="InterPro" id="IPR009081">
    <property type="entry name" value="PP-bd_ACP"/>
</dbReference>
<evidence type="ECO:0000256" key="6">
    <source>
        <dbReference type="PROSITE-ProRule" id="PRU01363"/>
    </source>
</evidence>
<dbReference type="InterPro" id="IPR057326">
    <property type="entry name" value="KR_dom"/>
</dbReference>
<dbReference type="Pfam" id="PF00698">
    <property type="entry name" value="Acyl_transf_1"/>
    <property type="match status" value="1"/>
</dbReference>
<dbReference type="InterPro" id="IPR020841">
    <property type="entry name" value="PKS_Beta-ketoAc_synthase_dom"/>
</dbReference>
<keyword evidence="4" id="KW-0597">Phosphoprotein</keyword>
<dbReference type="InterPro" id="IPR036736">
    <property type="entry name" value="ACP-like_sf"/>
</dbReference>
<dbReference type="InterPro" id="IPR036291">
    <property type="entry name" value="NAD(P)-bd_dom_sf"/>
</dbReference>
<dbReference type="InterPro" id="IPR032821">
    <property type="entry name" value="PKS_assoc"/>
</dbReference>
<dbReference type="SMART" id="SM00826">
    <property type="entry name" value="PKS_DH"/>
    <property type="match status" value="1"/>
</dbReference>
<comment type="function">
    <text evidence="1">Involved in some intermediate steps for the synthesis of the antibiotic polyketide bacillaene which is involved in secondary metabolism.</text>
</comment>
<dbReference type="SUPFAM" id="SSF47336">
    <property type="entry name" value="ACP-like"/>
    <property type="match status" value="1"/>
</dbReference>
<dbReference type="FunFam" id="3.40.47.10:FF:000019">
    <property type="entry name" value="Polyketide synthase type I"/>
    <property type="match status" value="1"/>
</dbReference>
<feature type="domain" description="Carrier" evidence="7">
    <location>
        <begin position="1864"/>
        <end position="1938"/>
    </location>
</feature>
<dbReference type="Pfam" id="PF21089">
    <property type="entry name" value="PKS_DH_N"/>
    <property type="match status" value="1"/>
</dbReference>
<feature type="region of interest" description="C-terminal hotdog fold" evidence="6">
    <location>
        <begin position="1157"/>
        <end position="1306"/>
    </location>
</feature>
<dbReference type="InterPro" id="IPR014031">
    <property type="entry name" value="Ketoacyl_synth_C"/>
</dbReference>
<dbReference type="PROSITE" id="PS00606">
    <property type="entry name" value="KS3_1"/>
    <property type="match status" value="1"/>
</dbReference>
<feature type="active site" description="Proton donor; for dehydratase activity" evidence="6">
    <location>
        <position position="1217"/>
    </location>
</feature>
<dbReference type="GO" id="GO:0004312">
    <property type="term" value="F:fatty acid synthase activity"/>
    <property type="evidence" value="ECO:0007669"/>
    <property type="project" value="TreeGrafter"/>
</dbReference>
<gene>
    <name evidence="10" type="ORF">B5M42_17090</name>
</gene>
<dbReference type="InterPro" id="IPR049900">
    <property type="entry name" value="PKS_mFAS_DH"/>
</dbReference>
<dbReference type="InterPro" id="IPR014030">
    <property type="entry name" value="Ketoacyl_synth_N"/>
</dbReference>
<dbReference type="InterPro" id="IPR016039">
    <property type="entry name" value="Thiolase-like"/>
</dbReference>
<proteinExistence type="predicted"/>
<dbReference type="Gene3D" id="3.40.366.10">
    <property type="entry name" value="Malonyl-Coenzyme A Acyl Carrier Protein, domain 2"/>
    <property type="match status" value="1"/>
</dbReference>
<dbReference type="PANTHER" id="PTHR43775:SF37">
    <property type="entry name" value="SI:DKEY-61P9.11"/>
    <property type="match status" value="1"/>
</dbReference>
<dbReference type="Pfam" id="PF16197">
    <property type="entry name" value="KAsynt_C_assoc"/>
    <property type="match status" value="1"/>
</dbReference>
<dbReference type="PANTHER" id="PTHR43775">
    <property type="entry name" value="FATTY ACID SYNTHASE"/>
    <property type="match status" value="1"/>
</dbReference>
<evidence type="ECO:0000313" key="11">
    <source>
        <dbReference type="Proteomes" id="UP000298246"/>
    </source>
</evidence>
<organism evidence="10 11">
    <name type="scientific">Paenibacillus athensensis</name>
    <dbReference type="NCBI Taxonomy" id="1967502"/>
    <lineage>
        <taxon>Bacteria</taxon>
        <taxon>Bacillati</taxon>
        <taxon>Bacillota</taxon>
        <taxon>Bacilli</taxon>
        <taxon>Bacillales</taxon>
        <taxon>Paenibacillaceae</taxon>
        <taxon>Paenibacillus</taxon>
    </lineage>
</organism>
<dbReference type="Gene3D" id="3.10.129.110">
    <property type="entry name" value="Polyketide synthase dehydratase"/>
    <property type="match status" value="1"/>
</dbReference>
<dbReference type="InterPro" id="IPR006162">
    <property type="entry name" value="Ppantetheine_attach_site"/>
</dbReference>
<keyword evidence="5" id="KW-0808">Transferase</keyword>
<comment type="caution">
    <text evidence="10">The sequence shown here is derived from an EMBL/GenBank/DDBJ whole genome shotgun (WGS) entry which is preliminary data.</text>
</comment>
<dbReference type="InterPro" id="IPR013968">
    <property type="entry name" value="PKS_KR"/>
</dbReference>
<dbReference type="CDD" id="cd08955">
    <property type="entry name" value="KR_2_FAS_SDR_x"/>
    <property type="match status" value="1"/>
</dbReference>
<dbReference type="GO" id="GO:0031177">
    <property type="term" value="F:phosphopantetheine binding"/>
    <property type="evidence" value="ECO:0007669"/>
    <property type="project" value="InterPro"/>
</dbReference>
<dbReference type="SUPFAM" id="SSF53901">
    <property type="entry name" value="Thiolase-like"/>
    <property type="match status" value="1"/>
</dbReference>
<dbReference type="SMART" id="SM00823">
    <property type="entry name" value="PKS_PP"/>
    <property type="match status" value="1"/>
</dbReference>
<sequence length="1953" mass="211289">MSKQIWPKPATASARAREEDIAIVGIGCRFPGGVKGPDDFWELLKQGRDAIVEVPAERWRMSDFYHPDREKPGKMVTRYGGFIDGIDQFDPEFFGISPHEAHHMDPQQRHLLEVTWEALEDGGLQPRQLRGRDVGVFIGAFALDYHALQFGDPYQRDAGPYTAASSMTTMISNRISYIYDFRGPSMTVDTACSSSLVSLHLACESLRKGESEVALAGGVVLIFTPQYTLVESRGGFLSPDGRCKTFDASANGYVRGEGVGVVVLKRLSDALAAGDPIQAVIMASGVNQDGHTVGITVPSSEAQEKLIRETLARSGLAASDVHYVEAHGTGTPVGDPIEARAIAAAYSERSDATPDLVVGSCKTNIGHTESAAGVAGLIKTVLALRHRQIPGNLHFQDPNPAIPFAAWKLRVPTALEPWPVDSGVAAAAVNSFGYGGTNAHVIVREATCEEAAGCAAASDVKAGITAAELTAAAVAEASGSAMAHAAADDAVHAALGAESAASGKGLARSGQPAEPAAASVRIEAALADHSASGLASSTTAGAAGMEPKLALPKNRDAAAAALIASPARSYLLPISARRAEGLSRLAAAYKQALQAAGVQSETGSDVLADLLWSAGSRREHHRQRQAFVGRDSAGLLQVMEASLQEQGSTNSASGKAAAVRPKLVWVFSGMGPQWYGMGRQLLQLEPVFAAELARCDRLFAELAGWSMLAELHKSEADSLMDETGVSMPISFALQVALAALWRSWGIVPEAIVGHSAGEVAAFYEAGVYSLDDALRVVYHRSRLLQRLSGMGGMAAVGAGEAAAAALLDGEQESVCIAAINSPASVTLAGDAEALERVLQKAAGLSYFCRKLKVQAPFHSHYMESIKDELLGSLEGIPANEPKLPLYSTVTGVQVDGASTDAAYWWGNVRQAVRFAPVIENLADSGYEVFLEIGAHPVLTGALLECFGERTALAVASIRRKEDEHEAMLRSLAELYVWGIEPDWRALYPHARWRKLPSYPWQQTTFWHEPDFIRHIRLGHRDHPLLGRPLLGAMPAWEGEVSLIRFPYLRDHRVLGQTIFPAAGYVEATMGALEAAVGAGSYALEQIELHRSLTLPQSTSVVLTQHYLDVNKGTFHIFAGGDAAGSPYTLHASGQVRQLQPGLKHANVDLAAAREQMPRRMERDQAYRILRNMGFDYGPGFQGISEVYLGEDEAWAEIRLEMSIEEAAGYNFHPRWMDACFQTLLAAEFPKEGETPVESQEEFRIPVRIGQVRYYRRPSGTLWAHSRVSKRNSRITQGDLRIYDASGRIVAEFLDFVKQTVDAGAGKIAGSQLKRWFYEPQWQAASPPQEEQRRTRRDVWLFLGDASGMAKAAASQLYDRDFEAYLAEPVFGGNYKFTAATTGTQLDPRKPAHYDMLINDALHAFGGRLRGIVHVWNLDVPSVDLMDKPENAHWEKIRTLGCHSLLYTMQSVARRHVPLRVWCVTHGAQQGAGFDSKPSSGEGVAEAQAIFQAAAWGLGRAIGQQEYRGYWGANIDLDPAADAGSSARQLVDELVSGREAAVEDQIAYRNGQRYVLRMQMASAVTAGALPMRCRPEGAYLVTGAFGALGREAARLLAERGARRLLLLGRSGLPERRDWTLLQTDCAEAERVAFVRELEAAGVDVQVVRLDVADEAALHAYIDAYTLNGNPPICGVIHSAGTLKDTLLAQMDAAGFDEAYDPKVKGAWGLHRALIDQPLEFFILYSSLAALLPPPGQGNYAAGNAFMDALAFHRRSLGLPAMSINWGPWSEGMVDRLNLTAHFQENGIDCIRPGEGRHLLEHLSGQDCAQVAVLSAEWRAVRRLYPDIALLNLLDQQEGAATADSTSGGIDWLELLQPLEEAERQRLVADRFAGIVAELLHFEANALDTSKSLPEIGLDSMMAIKLRNRLLSEFTQAPMVGDLLSGLSISGLGCRLTDQLTERLQPEREAEASLA</sequence>